<evidence type="ECO:0000256" key="1">
    <source>
        <dbReference type="ARBA" id="ARBA00004302"/>
    </source>
</evidence>
<evidence type="ECO:0000313" key="7">
    <source>
        <dbReference type="WBParaSite" id="PEQ_0001055201-mRNA-1"/>
    </source>
</evidence>
<dbReference type="GO" id="GO:0005604">
    <property type="term" value="C:basement membrane"/>
    <property type="evidence" value="ECO:0007669"/>
    <property type="project" value="UniProtKB-SubCell"/>
</dbReference>
<name>A0A914RWH3_PAREQ</name>
<reference evidence="7" key="1">
    <citation type="submission" date="2022-11" db="UniProtKB">
        <authorList>
            <consortium name="WormBaseParasite"/>
        </authorList>
    </citation>
    <scope>IDENTIFICATION</scope>
</reference>
<evidence type="ECO:0000256" key="2">
    <source>
        <dbReference type="ARBA" id="ARBA00022525"/>
    </source>
</evidence>
<dbReference type="PROSITE" id="PS51116">
    <property type="entry name" value="LAMININ_IVB"/>
    <property type="match status" value="1"/>
</dbReference>
<dbReference type="WBParaSite" id="PEQ_0001055201-mRNA-1">
    <property type="protein sequence ID" value="PEQ_0001055201-mRNA-1"/>
    <property type="gene ID" value="PEQ_0001055201"/>
</dbReference>
<proteinExistence type="predicted"/>
<comment type="subcellular location">
    <subcellularLocation>
        <location evidence="1">Secreted</location>
        <location evidence="1">Extracellular space</location>
        <location evidence="1">Extracellular matrix</location>
        <location evidence="1">Basement membrane</location>
    </subcellularLocation>
</comment>
<protein>
    <submittedName>
        <fullName evidence="7">Laminin IV type B domain-containing protein</fullName>
    </submittedName>
</protein>
<dbReference type="InterPro" id="IPR013015">
    <property type="entry name" value="Laminin_IV_B"/>
</dbReference>
<dbReference type="Pfam" id="PF21199">
    <property type="entry name" value="LAMININ_IV_B"/>
    <property type="match status" value="1"/>
</dbReference>
<keyword evidence="4" id="KW-0084">Basement membrane</keyword>
<dbReference type="Proteomes" id="UP000887564">
    <property type="component" value="Unplaced"/>
</dbReference>
<keyword evidence="2" id="KW-0964">Secreted</keyword>
<sequence>MRSISEWLIFDQFFFSPFNIWRIVVFIKEIDVPEHYGLSEEPDGCRACDCDIGGAVDNYCDDPLGWENVQLTIVRPSDPSPDGVCSNALPSDDFLIVRLHAGGRYAEVRPDVCLEAHVPYEIRLQMGEKRTGVQDRSASILIDSIVLVPPTDVLPIFKGSPVAEQHKYVATFF</sequence>
<feature type="domain" description="Laminin IV type B" evidence="5">
    <location>
        <begin position="1"/>
        <end position="173"/>
    </location>
</feature>
<organism evidence="6 7">
    <name type="scientific">Parascaris equorum</name>
    <name type="common">Equine roundworm</name>
    <dbReference type="NCBI Taxonomy" id="6256"/>
    <lineage>
        <taxon>Eukaryota</taxon>
        <taxon>Metazoa</taxon>
        <taxon>Ecdysozoa</taxon>
        <taxon>Nematoda</taxon>
        <taxon>Chromadorea</taxon>
        <taxon>Rhabditida</taxon>
        <taxon>Spirurina</taxon>
        <taxon>Ascaridomorpha</taxon>
        <taxon>Ascaridoidea</taxon>
        <taxon>Ascarididae</taxon>
        <taxon>Parascaris</taxon>
    </lineage>
</organism>
<evidence type="ECO:0000313" key="6">
    <source>
        <dbReference type="Proteomes" id="UP000887564"/>
    </source>
</evidence>
<dbReference type="AlphaFoldDB" id="A0A914RWH3"/>
<evidence type="ECO:0000259" key="5">
    <source>
        <dbReference type="PROSITE" id="PS51116"/>
    </source>
</evidence>
<accession>A0A914RWH3</accession>
<evidence type="ECO:0000256" key="3">
    <source>
        <dbReference type="ARBA" id="ARBA00022530"/>
    </source>
</evidence>
<keyword evidence="6" id="KW-1185">Reference proteome</keyword>
<evidence type="ECO:0000256" key="4">
    <source>
        <dbReference type="ARBA" id="ARBA00022869"/>
    </source>
</evidence>
<keyword evidence="3" id="KW-0272">Extracellular matrix</keyword>